<feature type="binding site" evidence="6">
    <location>
        <position position="168"/>
    </location>
    <ligand>
        <name>FMN</name>
        <dbReference type="ChEBI" id="CHEBI:58210"/>
    </ligand>
</feature>
<dbReference type="Pfam" id="PF00296">
    <property type="entry name" value="Bac_luciferase"/>
    <property type="match status" value="1"/>
</dbReference>
<dbReference type="AlphaFoldDB" id="A0A246JDJ5"/>
<keyword evidence="1 6" id="KW-0285">Flavoprotein</keyword>
<evidence type="ECO:0000259" key="7">
    <source>
        <dbReference type="Pfam" id="PF00296"/>
    </source>
</evidence>
<dbReference type="InterPro" id="IPR016215">
    <property type="entry name" value="NTA_MOA"/>
</dbReference>
<evidence type="ECO:0000256" key="1">
    <source>
        <dbReference type="ARBA" id="ARBA00022630"/>
    </source>
</evidence>
<keyword evidence="3" id="KW-0560">Oxidoreductase</keyword>
<feature type="domain" description="Luciferase-like" evidence="7">
    <location>
        <begin position="39"/>
        <end position="404"/>
    </location>
</feature>
<dbReference type="PIRSF" id="PIRSF000337">
    <property type="entry name" value="NTA_MOA"/>
    <property type="match status" value="1"/>
</dbReference>
<comment type="similarity">
    <text evidence="5">Belongs to the NtaA/SnaA/DszA monooxygenase family.</text>
</comment>
<keyword evidence="9" id="KW-1185">Reference proteome</keyword>
<organism evidence="8 9">
    <name type="scientific">Roseateles aquatilis</name>
    <dbReference type="NCBI Taxonomy" id="431061"/>
    <lineage>
        <taxon>Bacteria</taxon>
        <taxon>Pseudomonadati</taxon>
        <taxon>Pseudomonadota</taxon>
        <taxon>Betaproteobacteria</taxon>
        <taxon>Burkholderiales</taxon>
        <taxon>Sphaerotilaceae</taxon>
        <taxon>Roseateles</taxon>
    </lineage>
</organism>
<evidence type="ECO:0000313" key="8">
    <source>
        <dbReference type="EMBL" id="OWQ90713.1"/>
    </source>
</evidence>
<accession>A0A246JDJ5</accession>
<sequence>MSAPIQATTPAPIAPAKIVRFNAFAMNTVGHQSPGLWTHERDQSHRYTDPDYWLDLARLLERGGFDSVFLADVLGVYDVHGGSPDAALRHAIQVPLNDPLVLVPLMASVTRHLGFGVTCALTYEQPYSFARRMSTLDHLTRGRIGWNIVTGYLDSAARNLGQPAQLAHDERYDLADEYLDVVYKLWELSWEDGAVRRDKSAGVFTDPAKVHPIRHQGEHYRVPGPHLCEPSPQRTPVLFQAGTSSRGRAFAGRHAECIFVSGPSVAVVKGYVDGLRGAAREAGRSPDDVLIYGQALIVTAPTREEALAKHEDLKRHVDIDAALTLLSGWTGVDFSRHPLDATIDYLDTQAGRSALASFSSADPTRRWTVGEAAAFIGLGGRGPVFIGDPAEIADQLIAWLDATGLDGFNLTYALAHETFRDVVDLVVPELRRRGRYREAATADDGPRTLRHRLFGEGDGLKATHAGRRVTLSTPDGGAEVVTVAALSTVAGGAAASTAVETAVLLDPDPASASPSSPTLFSLSIPLTEPVA</sequence>
<dbReference type="RefSeq" id="WP_088384920.1">
    <property type="nucleotide sequence ID" value="NZ_NIOF01000004.1"/>
</dbReference>
<dbReference type="SUPFAM" id="SSF51679">
    <property type="entry name" value="Bacterial luciferase-like"/>
    <property type="match status" value="1"/>
</dbReference>
<evidence type="ECO:0000256" key="6">
    <source>
        <dbReference type="PIRSR" id="PIRSR000337-1"/>
    </source>
</evidence>
<dbReference type="PANTHER" id="PTHR30011">
    <property type="entry name" value="ALKANESULFONATE MONOOXYGENASE-RELATED"/>
    <property type="match status" value="1"/>
</dbReference>
<dbReference type="InterPro" id="IPR036661">
    <property type="entry name" value="Luciferase-like_sf"/>
</dbReference>
<gene>
    <name evidence="8" type="ORF">CDN99_11055</name>
</gene>
<evidence type="ECO:0000313" key="9">
    <source>
        <dbReference type="Proteomes" id="UP000197468"/>
    </source>
</evidence>
<dbReference type="GO" id="GO:0016705">
    <property type="term" value="F:oxidoreductase activity, acting on paired donors, with incorporation or reduction of molecular oxygen"/>
    <property type="evidence" value="ECO:0007669"/>
    <property type="project" value="InterPro"/>
</dbReference>
<keyword evidence="2 6" id="KW-0288">FMN</keyword>
<feature type="binding site" evidence="6">
    <location>
        <position position="172"/>
    </location>
    <ligand>
        <name>FMN</name>
        <dbReference type="ChEBI" id="CHEBI:58210"/>
    </ligand>
</feature>
<dbReference type="InterPro" id="IPR011251">
    <property type="entry name" value="Luciferase-like_dom"/>
</dbReference>
<dbReference type="InterPro" id="IPR051260">
    <property type="entry name" value="Diverse_substr_monoxygenases"/>
</dbReference>
<evidence type="ECO:0000256" key="2">
    <source>
        <dbReference type="ARBA" id="ARBA00022643"/>
    </source>
</evidence>
<proteinExistence type="inferred from homology"/>
<evidence type="ECO:0000256" key="5">
    <source>
        <dbReference type="ARBA" id="ARBA00033748"/>
    </source>
</evidence>
<dbReference type="Proteomes" id="UP000197468">
    <property type="component" value="Unassembled WGS sequence"/>
</dbReference>
<dbReference type="EMBL" id="NIOF01000004">
    <property type="protein sequence ID" value="OWQ90713.1"/>
    <property type="molecule type" value="Genomic_DNA"/>
</dbReference>
<keyword evidence="4" id="KW-0503">Monooxygenase</keyword>
<feature type="binding site" evidence="6">
    <location>
        <position position="118"/>
    </location>
    <ligand>
        <name>FMN</name>
        <dbReference type="ChEBI" id="CHEBI:58210"/>
    </ligand>
</feature>
<evidence type="ECO:0000256" key="4">
    <source>
        <dbReference type="ARBA" id="ARBA00023033"/>
    </source>
</evidence>
<protein>
    <submittedName>
        <fullName evidence="8">5,10-methylene tetrahydromethanopterin reductase</fullName>
    </submittedName>
</protein>
<comment type="caution">
    <text evidence="8">The sequence shown here is derived from an EMBL/GenBank/DDBJ whole genome shotgun (WGS) entry which is preliminary data.</text>
</comment>
<dbReference type="PANTHER" id="PTHR30011:SF16">
    <property type="entry name" value="C2H2 FINGER DOMAIN TRANSCRIPTION FACTOR (EUROFUNG)-RELATED"/>
    <property type="match status" value="1"/>
</dbReference>
<dbReference type="OrthoDB" id="4505903at2"/>
<feature type="binding site" evidence="6">
    <location>
        <position position="72"/>
    </location>
    <ligand>
        <name>FMN</name>
        <dbReference type="ChEBI" id="CHEBI:58210"/>
    </ligand>
</feature>
<reference evidence="8 9" key="1">
    <citation type="journal article" date="2008" name="Int. J. Syst. Evol. Microbiol.">
        <title>Description of Roseateles aquatilis sp. nov. and Roseateles terrae sp. nov., in the class Betaproteobacteria, and emended description of the genus Roseateles.</title>
        <authorList>
            <person name="Gomila M."/>
            <person name="Bowien B."/>
            <person name="Falsen E."/>
            <person name="Moore E.R."/>
            <person name="Lalucat J."/>
        </authorList>
    </citation>
    <scope>NUCLEOTIDE SEQUENCE [LARGE SCALE GENOMIC DNA]</scope>
    <source>
        <strain evidence="8 9">CCUG 48205</strain>
    </source>
</reference>
<name>A0A246JDJ5_9BURK</name>
<dbReference type="NCBIfam" id="TIGR03860">
    <property type="entry name" value="FMN_nitrolo"/>
    <property type="match status" value="1"/>
</dbReference>
<dbReference type="GO" id="GO:0004497">
    <property type="term" value="F:monooxygenase activity"/>
    <property type="evidence" value="ECO:0007669"/>
    <property type="project" value="UniProtKB-KW"/>
</dbReference>
<feature type="binding site" evidence="6">
    <location>
        <position position="244"/>
    </location>
    <ligand>
        <name>FMN</name>
        <dbReference type="ChEBI" id="CHEBI:58210"/>
    </ligand>
</feature>
<evidence type="ECO:0000256" key="3">
    <source>
        <dbReference type="ARBA" id="ARBA00023002"/>
    </source>
</evidence>
<dbReference type="Gene3D" id="3.20.20.30">
    <property type="entry name" value="Luciferase-like domain"/>
    <property type="match status" value="1"/>
</dbReference>